<dbReference type="Pfam" id="PF14681">
    <property type="entry name" value="UPRTase"/>
    <property type="match status" value="1"/>
</dbReference>
<evidence type="ECO:0000256" key="11">
    <source>
        <dbReference type="HAMAP-Rule" id="MF_01218"/>
    </source>
</evidence>
<comment type="pathway">
    <text evidence="1 11">Pyrimidine metabolism; UMP biosynthesis via salvage pathway; UMP from uracil: step 1/1.</text>
</comment>
<dbReference type="FunFam" id="3.40.50.2020:FF:000023">
    <property type="entry name" value="Probable uracil phosphoribosyltransferase"/>
    <property type="match status" value="1"/>
</dbReference>
<evidence type="ECO:0000313" key="14">
    <source>
        <dbReference type="Proteomes" id="UP000070587"/>
    </source>
</evidence>
<feature type="binding site" evidence="11">
    <location>
        <position position="204"/>
    </location>
    <ligand>
        <name>uracil</name>
        <dbReference type="ChEBI" id="CHEBI:17568"/>
    </ligand>
</feature>
<feature type="binding site" evidence="11">
    <location>
        <begin position="38"/>
        <end position="42"/>
    </location>
    <ligand>
        <name>GTP</name>
        <dbReference type="ChEBI" id="CHEBI:37565"/>
    </ligand>
</feature>
<proteinExistence type="inferred from homology"/>
<dbReference type="PANTHER" id="PTHR32315">
    <property type="entry name" value="ADENINE PHOSPHORIBOSYLTRANSFERASE"/>
    <property type="match status" value="1"/>
</dbReference>
<dbReference type="InterPro" id="IPR034331">
    <property type="entry name" value="Upp_A"/>
</dbReference>
<comment type="activity regulation">
    <text evidence="11">Allosterically activated by GTP.</text>
</comment>
<dbReference type="NCBIfam" id="TIGR01091">
    <property type="entry name" value="upp"/>
    <property type="match status" value="1"/>
</dbReference>
<dbReference type="PATRIC" id="fig|1609559.3.peg.2169"/>
<dbReference type="UniPathway" id="UPA00574">
    <property type="reaction ID" value="UER00636"/>
</dbReference>
<dbReference type="KEGG" id="pyc:TQ32_10525"/>
<dbReference type="OrthoDB" id="80352at2157"/>
<reference evidence="14" key="1">
    <citation type="submission" date="2015-02" db="EMBL/GenBank/DDBJ databases">
        <title>Pyrococcus kukulkanii sp. nov., a novel hyperthermophilic archaeon isolated from a deep-sea hydrothermal vent at the Guaymas Basin.</title>
        <authorList>
            <person name="Oger P.M."/>
            <person name="Callac N."/>
            <person name="Jebbar M."/>
            <person name="Godfroy A."/>
        </authorList>
    </citation>
    <scope>NUCLEOTIDE SEQUENCE [LARGE SCALE GENOMIC DNA]</scope>
    <source>
        <strain evidence="14">NCB100</strain>
    </source>
</reference>
<feature type="binding site" evidence="11">
    <location>
        <position position="210"/>
    </location>
    <ligand>
        <name>5-phospho-alpha-D-ribose 1-diphosphate</name>
        <dbReference type="ChEBI" id="CHEBI:58017"/>
    </ligand>
</feature>
<dbReference type="STRING" id="1609559.TQ32_10525"/>
<dbReference type="RefSeq" id="WP_068324433.1">
    <property type="nucleotide sequence ID" value="NZ_CP010835.1"/>
</dbReference>
<protein>
    <recommendedName>
        <fullName evidence="3 11">Uracil phosphoribosyltransferase</fullName>
        <ecNumber evidence="3 11">2.4.2.9</ecNumber>
    </recommendedName>
    <alternativeName>
        <fullName evidence="10 11">UMP pyrophosphorylase</fullName>
    </alternativeName>
    <alternativeName>
        <fullName evidence="11">UPRTase</fullName>
    </alternativeName>
</protein>
<feature type="domain" description="Phosphoribosyltransferase" evidence="12">
    <location>
        <begin position="15"/>
        <end position="217"/>
    </location>
</feature>
<evidence type="ECO:0000259" key="12">
    <source>
        <dbReference type="Pfam" id="PF14681"/>
    </source>
</evidence>
<keyword evidence="7 11" id="KW-0547">Nucleotide-binding</keyword>
<evidence type="ECO:0000313" key="13">
    <source>
        <dbReference type="EMBL" id="AMM54869.1"/>
    </source>
</evidence>
<dbReference type="InterPro" id="IPR005765">
    <property type="entry name" value="UPRT"/>
</dbReference>
<dbReference type="AlphaFoldDB" id="A0A127BDI8"/>
<evidence type="ECO:0000256" key="3">
    <source>
        <dbReference type="ARBA" id="ARBA00011894"/>
    </source>
</evidence>
<comment type="cofactor">
    <cofactor evidence="11">
        <name>Mg(2+)</name>
        <dbReference type="ChEBI" id="CHEBI:18420"/>
    </cofactor>
    <text evidence="11">Binds 1 Mg(2+) ion per subunit. The magnesium is bound as Mg-PRPP.</text>
</comment>
<feature type="binding site" evidence="11">
    <location>
        <begin position="209"/>
        <end position="211"/>
    </location>
    <ligand>
        <name>uracil</name>
        <dbReference type="ChEBI" id="CHEBI:17568"/>
    </ligand>
</feature>
<dbReference type="GO" id="GO:0006223">
    <property type="term" value="P:uracil salvage"/>
    <property type="evidence" value="ECO:0007669"/>
    <property type="project" value="InterPro"/>
</dbReference>
<keyword evidence="5 11" id="KW-0328">Glycosyltransferase</keyword>
<dbReference type="GO" id="GO:0004845">
    <property type="term" value="F:uracil phosphoribosyltransferase activity"/>
    <property type="evidence" value="ECO:0007669"/>
    <property type="project" value="UniProtKB-UniRule"/>
</dbReference>
<organism evidence="13 14">
    <name type="scientific">Pyrococcus kukulkanii</name>
    <dbReference type="NCBI Taxonomy" id="1609559"/>
    <lineage>
        <taxon>Archaea</taxon>
        <taxon>Methanobacteriati</taxon>
        <taxon>Methanobacteriota</taxon>
        <taxon>Thermococci</taxon>
        <taxon>Thermococcales</taxon>
        <taxon>Thermococcaceae</taxon>
        <taxon>Pyrococcus</taxon>
    </lineage>
</organism>
<dbReference type="Gene3D" id="3.40.50.2020">
    <property type="match status" value="1"/>
</dbReference>
<comment type="catalytic activity">
    <reaction evidence="11">
        <text>UMP + diphosphate = 5-phospho-alpha-D-ribose 1-diphosphate + uracil</text>
        <dbReference type="Rhea" id="RHEA:13017"/>
        <dbReference type="ChEBI" id="CHEBI:17568"/>
        <dbReference type="ChEBI" id="CHEBI:33019"/>
        <dbReference type="ChEBI" id="CHEBI:57865"/>
        <dbReference type="ChEBI" id="CHEBI:58017"/>
        <dbReference type="EC" id="2.4.2.9"/>
    </reaction>
</comment>
<dbReference type="GO" id="GO:0044206">
    <property type="term" value="P:UMP salvage"/>
    <property type="evidence" value="ECO:0007669"/>
    <property type="project" value="UniProtKB-UniRule"/>
</dbReference>
<dbReference type="Proteomes" id="UP000070587">
    <property type="component" value="Chromosome"/>
</dbReference>
<comment type="function">
    <text evidence="11">Catalyzes the conversion of uracil and 5-phospho-alpha-D-ribose 1-diphosphate (PRPP) to UMP and diphosphate.</text>
</comment>
<dbReference type="InterPro" id="IPR000836">
    <property type="entry name" value="PRTase_dom"/>
</dbReference>
<sequence length="232" mass="26063">MIEDKRWEKVYSFEDSPFIMEILTQLRDKNTGSIAFRKGLVKLGRYMAYEITKTMETKTVKVETPLEETEGIIVKDRRNVVIVTVLRAAIPLMEGLIKVFEHARVGIVSAVRGKAPKFEIEMDYVKIPQIKPEDTVIVADPMIATGSTLTKVLEEVKKYGEPKRTIVVGVLAAPEGITKIKSKFPDVEIFVAKIDRELDDKGYILPGLGDAGDRAFGEPLKLTTLPQVHYIE</sequence>
<dbReference type="EMBL" id="CP010835">
    <property type="protein sequence ID" value="AMM54869.1"/>
    <property type="molecule type" value="Genomic_DNA"/>
</dbReference>
<dbReference type="GO" id="GO:0000287">
    <property type="term" value="F:magnesium ion binding"/>
    <property type="evidence" value="ECO:0007669"/>
    <property type="project" value="UniProtKB-UniRule"/>
</dbReference>
<evidence type="ECO:0000256" key="10">
    <source>
        <dbReference type="ARBA" id="ARBA00031082"/>
    </source>
</evidence>
<dbReference type="PANTHER" id="PTHR32315:SF4">
    <property type="entry name" value="URACIL PHOSPHORIBOSYLTRANSFERASE, CHLOROPLASTIC"/>
    <property type="match status" value="1"/>
</dbReference>
<gene>
    <name evidence="11" type="primary">upp</name>
    <name evidence="13" type="ORF">TQ32_10525</name>
</gene>
<evidence type="ECO:0000256" key="5">
    <source>
        <dbReference type="ARBA" id="ARBA00022676"/>
    </source>
</evidence>
<keyword evidence="9 11" id="KW-0342">GTP-binding</keyword>
<feature type="binding site" evidence="11">
    <location>
        <position position="87"/>
    </location>
    <ligand>
        <name>5-phospho-alpha-D-ribose 1-diphosphate</name>
        <dbReference type="ChEBI" id="CHEBI:58017"/>
    </ligand>
</feature>
<keyword evidence="4 11" id="KW-0021">Allosteric enzyme</keyword>
<dbReference type="GO" id="GO:0005525">
    <property type="term" value="F:GTP binding"/>
    <property type="evidence" value="ECO:0007669"/>
    <property type="project" value="UniProtKB-KW"/>
</dbReference>
<dbReference type="InterPro" id="IPR050054">
    <property type="entry name" value="UPRTase/APRTase"/>
</dbReference>
<evidence type="ECO:0000256" key="9">
    <source>
        <dbReference type="ARBA" id="ARBA00023134"/>
    </source>
</evidence>
<dbReference type="HAMAP" id="MF_01218_A">
    <property type="entry name" value="Upp_A"/>
    <property type="match status" value="1"/>
</dbReference>
<dbReference type="SUPFAM" id="SSF53271">
    <property type="entry name" value="PRTase-like"/>
    <property type="match status" value="1"/>
</dbReference>
<dbReference type="InterPro" id="IPR029057">
    <property type="entry name" value="PRTase-like"/>
</dbReference>
<dbReference type="GeneID" id="28492281"/>
<evidence type="ECO:0000256" key="6">
    <source>
        <dbReference type="ARBA" id="ARBA00022679"/>
    </source>
</evidence>
<feature type="binding site" evidence="11">
    <location>
        <position position="112"/>
    </location>
    <ligand>
        <name>5-phospho-alpha-D-ribose 1-diphosphate</name>
        <dbReference type="ChEBI" id="CHEBI:58017"/>
    </ligand>
</feature>
<evidence type="ECO:0000256" key="8">
    <source>
        <dbReference type="ARBA" id="ARBA00022842"/>
    </source>
</evidence>
<evidence type="ECO:0000256" key="1">
    <source>
        <dbReference type="ARBA" id="ARBA00005180"/>
    </source>
</evidence>
<evidence type="ECO:0000256" key="2">
    <source>
        <dbReference type="ARBA" id="ARBA00009516"/>
    </source>
</evidence>
<dbReference type="NCBIfam" id="NF001097">
    <property type="entry name" value="PRK00129.1"/>
    <property type="match status" value="1"/>
</dbReference>
<feature type="binding site" evidence="11">
    <location>
        <begin position="140"/>
        <end position="148"/>
    </location>
    <ligand>
        <name>5-phospho-alpha-D-ribose 1-diphosphate</name>
        <dbReference type="ChEBI" id="CHEBI:58017"/>
    </ligand>
</feature>
<dbReference type="EC" id="2.4.2.9" evidence="3 11"/>
<keyword evidence="8 11" id="KW-0460">Magnesium</keyword>
<name>A0A127BDI8_9EURY</name>
<evidence type="ECO:0000256" key="7">
    <source>
        <dbReference type="ARBA" id="ARBA00022741"/>
    </source>
</evidence>
<reference evidence="13 14" key="2">
    <citation type="journal article" date="2016" name="Int. J. Syst. Evol. Microbiol.">
        <title>Pyrococcus kukulkanii sp. nov., a hyperthermophilic, piezophilic archaeon isolated from a deep-sea hydrothermal vent.</title>
        <authorList>
            <person name="Callac N."/>
            <person name="Oger P."/>
            <person name="Lesongeur F."/>
            <person name="Rattray J.E."/>
            <person name="Vannier P."/>
            <person name="Michoud G."/>
            <person name="Beauverger M."/>
            <person name="Gayet N."/>
            <person name="Rouxel O."/>
            <person name="Jebbar M."/>
            <person name="Godfroy A."/>
        </authorList>
    </citation>
    <scope>NUCLEOTIDE SEQUENCE [LARGE SCALE GENOMIC DNA]</scope>
    <source>
        <strain evidence="13 14">NCB100</strain>
    </source>
</reference>
<keyword evidence="6 11" id="KW-0808">Transferase</keyword>
<dbReference type="CDD" id="cd06223">
    <property type="entry name" value="PRTases_typeI"/>
    <property type="match status" value="1"/>
</dbReference>
<accession>A0A127BDI8</accession>
<comment type="similarity">
    <text evidence="2 11">Belongs to the UPRTase family.</text>
</comment>
<evidence type="ECO:0000256" key="4">
    <source>
        <dbReference type="ARBA" id="ARBA00022533"/>
    </source>
</evidence>